<accession>A0A1Q9D3K9</accession>
<reference evidence="2 3" key="1">
    <citation type="submission" date="2016-02" db="EMBL/GenBank/DDBJ databases">
        <title>Genome analysis of coral dinoflagellate symbionts highlights evolutionary adaptations to a symbiotic lifestyle.</title>
        <authorList>
            <person name="Aranda M."/>
            <person name="Li Y."/>
            <person name="Liew Y.J."/>
            <person name="Baumgarten S."/>
            <person name="Simakov O."/>
            <person name="Wilson M."/>
            <person name="Piel J."/>
            <person name="Ashoor H."/>
            <person name="Bougouffa S."/>
            <person name="Bajic V.B."/>
            <person name="Ryu T."/>
            <person name="Ravasi T."/>
            <person name="Bayer T."/>
            <person name="Micklem G."/>
            <person name="Kim H."/>
            <person name="Bhak J."/>
            <person name="Lajeunesse T.C."/>
            <person name="Voolstra C.R."/>
        </authorList>
    </citation>
    <scope>NUCLEOTIDE SEQUENCE [LARGE SCALE GENOMIC DNA]</scope>
    <source>
        <strain evidence="2 3">CCMP2467</strain>
    </source>
</reference>
<keyword evidence="3" id="KW-1185">Reference proteome</keyword>
<dbReference type="Proteomes" id="UP000186817">
    <property type="component" value="Unassembled WGS sequence"/>
</dbReference>
<comment type="caution">
    <text evidence="2">The sequence shown here is derived from an EMBL/GenBank/DDBJ whole genome shotgun (WGS) entry which is preliminary data.</text>
</comment>
<evidence type="ECO:0000256" key="1">
    <source>
        <dbReference type="SAM" id="MobiDB-lite"/>
    </source>
</evidence>
<proteinExistence type="predicted"/>
<feature type="compositionally biased region" description="Low complexity" evidence="1">
    <location>
        <begin position="106"/>
        <end position="123"/>
    </location>
</feature>
<protein>
    <submittedName>
        <fullName evidence="2">Uncharacterized protein</fullName>
    </submittedName>
</protein>
<gene>
    <name evidence="2" type="ORF">AK812_SmicGene28773</name>
</gene>
<name>A0A1Q9D3K9_SYMMI</name>
<evidence type="ECO:0000313" key="3">
    <source>
        <dbReference type="Proteomes" id="UP000186817"/>
    </source>
</evidence>
<feature type="region of interest" description="Disordered" evidence="1">
    <location>
        <begin position="1"/>
        <end position="123"/>
    </location>
</feature>
<sequence length="206" mass="21308">MSGEPESENPSRGFVFSAALPEPTPTPARGRQGPGGGGLAVPKDQPRGRSWEGTTGRGLAPPKVSRPSASPHAKSASPVSPLQRDQKRQLPANAKAGATSTAKARGTPTPSPGAKPGAKPAVTAQTAEKMLQAAIALKSSRSIRQALAPARAALAQPETVAEANALLEQLVAAESAALKELSSAGRDESRDPSPPWRLETSRRRWP</sequence>
<dbReference type="EMBL" id="LSRX01000747">
    <property type="protein sequence ID" value="OLP89734.1"/>
    <property type="molecule type" value="Genomic_DNA"/>
</dbReference>
<feature type="region of interest" description="Disordered" evidence="1">
    <location>
        <begin position="179"/>
        <end position="206"/>
    </location>
</feature>
<dbReference type="AlphaFoldDB" id="A0A1Q9D3K9"/>
<organism evidence="2 3">
    <name type="scientific">Symbiodinium microadriaticum</name>
    <name type="common">Dinoflagellate</name>
    <name type="synonym">Zooxanthella microadriatica</name>
    <dbReference type="NCBI Taxonomy" id="2951"/>
    <lineage>
        <taxon>Eukaryota</taxon>
        <taxon>Sar</taxon>
        <taxon>Alveolata</taxon>
        <taxon>Dinophyceae</taxon>
        <taxon>Suessiales</taxon>
        <taxon>Symbiodiniaceae</taxon>
        <taxon>Symbiodinium</taxon>
    </lineage>
</organism>
<feature type="compositionally biased region" description="Low complexity" evidence="1">
    <location>
        <begin position="65"/>
        <end position="81"/>
    </location>
</feature>
<evidence type="ECO:0000313" key="2">
    <source>
        <dbReference type="EMBL" id="OLP89734.1"/>
    </source>
</evidence>